<gene>
    <name evidence="1" type="ORF">E3W66_04705</name>
</gene>
<protein>
    <submittedName>
        <fullName evidence="1">SlyX family protein</fullName>
    </submittedName>
</protein>
<reference evidence="1 2" key="1">
    <citation type="submission" date="2019-03" db="EMBL/GenBank/DDBJ databases">
        <title>Draft genome of Gammaproteobacteria bacterium LSUCC0057, a member of the SAR92 clade.</title>
        <authorList>
            <person name="Lanclos V.C."/>
            <person name="Doiron C."/>
            <person name="Henson M.W."/>
            <person name="Thrash J.C."/>
        </authorList>
    </citation>
    <scope>NUCLEOTIDE SEQUENCE [LARGE SCALE GENOMIC DNA]</scope>
    <source>
        <strain evidence="1 2">LSUCC0057</strain>
    </source>
</reference>
<dbReference type="Proteomes" id="UP000298133">
    <property type="component" value="Unassembled WGS sequence"/>
</dbReference>
<dbReference type="Pfam" id="PF04102">
    <property type="entry name" value="SlyX"/>
    <property type="match status" value="1"/>
</dbReference>
<dbReference type="EMBL" id="SPIA01000001">
    <property type="protein sequence ID" value="TFH69226.1"/>
    <property type="molecule type" value="Genomic_DNA"/>
</dbReference>
<proteinExistence type="predicted"/>
<name>A0A4Y8UK55_9GAMM</name>
<dbReference type="OrthoDB" id="8606883at2"/>
<sequence>MDPQQEIAQLQEKLAFLELAHSDMSDELYRQQRELTALQLAHRKLLERFEQFADDRDSDVGGVDQRPPHY</sequence>
<dbReference type="AlphaFoldDB" id="A0A4Y8UK55"/>
<dbReference type="InterPro" id="IPR007236">
    <property type="entry name" value="SlyX"/>
</dbReference>
<accession>A0A4Y8UK55</accession>
<evidence type="ECO:0000313" key="2">
    <source>
        <dbReference type="Proteomes" id="UP000298133"/>
    </source>
</evidence>
<evidence type="ECO:0000313" key="1">
    <source>
        <dbReference type="EMBL" id="TFH69226.1"/>
    </source>
</evidence>
<organism evidence="1 2">
    <name type="scientific">Gammaproteobacteria bacterium LSUCC0057</name>
    <dbReference type="NCBI Taxonomy" id="2559237"/>
    <lineage>
        <taxon>Bacteria</taxon>
        <taxon>Pseudomonadati</taxon>
        <taxon>Pseudomonadota</taxon>
        <taxon>Gammaproteobacteria</taxon>
        <taxon>Cellvibrionales</taxon>
        <taxon>Porticoccaceae</taxon>
        <taxon>SAR92 clade</taxon>
    </lineage>
</organism>
<comment type="caution">
    <text evidence="1">The sequence shown here is derived from an EMBL/GenBank/DDBJ whole genome shotgun (WGS) entry which is preliminary data.</text>
</comment>
<keyword evidence="2" id="KW-1185">Reference proteome</keyword>